<organism evidence="1 2">
    <name type="scientific">Latilactobacillus curvatus</name>
    <name type="common">Lactobacillus curvatus</name>
    <dbReference type="NCBI Taxonomy" id="28038"/>
    <lineage>
        <taxon>Bacteria</taxon>
        <taxon>Bacillati</taxon>
        <taxon>Bacillota</taxon>
        <taxon>Bacilli</taxon>
        <taxon>Lactobacillales</taxon>
        <taxon>Lactobacillaceae</taxon>
        <taxon>Latilactobacillus</taxon>
    </lineage>
</organism>
<protein>
    <recommendedName>
        <fullName evidence="3">Transposase</fullName>
    </recommendedName>
</protein>
<evidence type="ECO:0008006" key="3">
    <source>
        <dbReference type="Google" id="ProtNLM"/>
    </source>
</evidence>
<evidence type="ECO:0000313" key="2">
    <source>
        <dbReference type="Proteomes" id="UP000825100"/>
    </source>
</evidence>
<gene>
    <name evidence="1" type="ORF">LTWDN19_12880</name>
</gene>
<name>A0ABN6GJK6_LATCU</name>
<evidence type="ECO:0000313" key="1">
    <source>
        <dbReference type="EMBL" id="BCX30721.1"/>
    </source>
</evidence>
<accession>A0ABN6GJK6</accession>
<dbReference type="Proteomes" id="UP000825100">
    <property type="component" value="Chromosome"/>
</dbReference>
<proteinExistence type="predicted"/>
<reference evidence="1 2" key="1">
    <citation type="submission" date="2021-05" db="EMBL/GenBank/DDBJ databases">
        <title>Complete Genome Sequence of Latilactobacillus sp. Strain WDN19, a High D-Aspartate-producing Lactic Acid Bacterium Isolated from a Japanese Pickle.</title>
        <authorList>
            <person name="Kajitani K."/>
            <person name="Takahashi S."/>
        </authorList>
    </citation>
    <scope>NUCLEOTIDE SEQUENCE [LARGE SCALE GENOMIC DNA]</scope>
    <source>
        <strain evidence="1 2">WDN19</strain>
    </source>
</reference>
<dbReference type="EMBL" id="AP024685">
    <property type="protein sequence ID" value="BCX30721.1"/>
    <property type="molecule type" value="Genomic_DNA"/>
</dbReference>
<keyword evidence="2" id="KW-1185">Reference proteome</keyword>
<sequence>MRELQLLSTAFNKRTRKYNSYRGNVGTVAKNLINRRFFTDRPYQKLVTDVTEVR</sequence>